<sequence>MIARQTYTAEQTQLDEDVVKLKKEIRQLYETRNELAPISILPPEVLGQVFVHLRKTYPLSFERFLNSQDWLRVTRVCRRWRKIAYNCPHLWAFIALEDTPESIRQAKIMLKRSKKAPLTVKGHLYGRNVPLLEEIMKDHFPRMKALDVYCDRHRMKDFHRSFLNHLSTPSLQLESLRLGLGREYVGGRDEQRPKATLPGDILSKAPHLYEVDLTAIGIQWASLSLCTRLCILKLDDVYPRPSFTQVLDVLKAAPLLQVISLAQCLPDQRVISESYPLVRLKHLESLSLEGQFHDCALLLTLIQHPSSTRLKCHFRAKGGAAIKLKHITEAMNNIANKIRDVSTQMQSTPPTTIQSARLSDSSGRGLDIYLFDQPLKLTDKPNVLQAYLKNAALVISFDSSFPWKSCAHAMKCLFTSFDLSHLYSLDINCGSYKLPEADIICATCGSLPLLEEIKIHEHLRGALNDSLLRSLPKITKKKNTNDSPSSAKVYFAALKTFIFENGQFSKRNSPETATNLEKILSFRHKRDVPIRRLVLNKNKHLRDWQLGEYLRYTSSVEVDGEAVDDSGLEWDTAEETDLSDSLAGYSDDNAECDYYSSEDF</sequence>
<keyword evidence="3" id="KW-1185">Reference proteome</keyword>
<dbReference type="Proteomes" id="UP001213000">
    <property type="component" value="Unassembled WGS sequence"/>
</dbReference>
<proteinExistence type="predicted"/>
<feature type="domain" description="F-box" evidence="1">
    <location>
        <begin position="38"/>
        <end position="94"/>
    </location>
</feature>
<evidence type="ECO:0000313" key="2">
    <source>
        <dbReference type="EMBL" id="KAJ3561693.1"/>
    </source>
</evidence>
<comment type="caution">
    <text evidence="2">The sequence shown here is derived from an EMBL/GenBank/DDBJ whole genome shotgun (WGS) entry which is preliminary data.</text>
</comment>
<name>A0AAD5VL23_9AGAR</name>
<accession>A0AAD5VL23</accession>
<dbReference type="InterPro" id="IPR001810">
    <property type="entry name" value="F-box_dom"/>
</dbReference>
<dbReference type="InterPro" id="IPR036047">
    <property type="entry name" value="F-box-like_dom_sf"/>
</dbReference>
<dbReference type="Pfam" id="PF12937">
    <property type="entry name" value="F-box-like"/>
    <property type="match status" value="1"/>
</dbReference>
<protein>
    <recommendedName>
        <fullName evidence="1">F-box domain-containing protein</fullName>
    </recommendedName>
</protein>
<dbReference type="EMBL" id="JANIEX010000966">
    <property type="protein sequence ID" value="KAJ3561693.1"/>
    <property type="molecule type" value="Genomic_DNA"/>
</dbReference>
<gene>
    <name evidence="2" type="ORF">NP233_g10038</name>
</gene>
<evidence type="ECO:0000313" key="3">
    <source>
        <dbReference type="Proteomes" id="UP001213000"/>
    </source>
</evidence>
<dbReference type="Gene3D" id="1.20.1280.50">
    <property type="match status" value="1"/>
</dbReference>
<dbReference type="SUPFAM" id="SSF81383">
    <property type="entry name" value="F-box domain"/>
    <property type="match status" value="1"/>
</dbReference>
<evidence type="ECO:0000259" key="1">
    <source>
        <dbReference type="Pfam" id="PF12937"/>
    </source>
</evidence>
<dbReference type="AlphaFoldDB" id="A0AAD5VL23"/>
<organism evidence="2 3">
    <name type="scientific">Leucocoprinus birnbaumii</name>
    <dbReference type="NCBI Taxonomy" id="56174"/>
    <lineage>
        <taxon>Eukaryota</taxon>
        <taxon>Fungi</taxon>
        <taxon>Dikarya</taxon>
        <taxon>Basidiomycota</taxon>
        <taxon>Agaricomycotina</taxon>
        <taxon>Agaricomycetes</taxon>
        <taxon>Agaricomycetidae</taxon>
        <taxon>Agaricales</taxon>
        <taxon>Agaricineae</taxon>
        <taxon>Agaricaceae</taxon>
        <taxon>Leucocoprinus</taxon>
    </lineage>
</organism>
<reference evidence="2" key="1">
    <citation type="submission" date="2022-07" db="EMBL/GenBank/DDBJ databases">
        <title>Genome Sequence of Leucocoprinus birnbaumii.</title>
        <authorList>
            <person name="Buettner E."/>
        </authorList>
    </citation>
    <scope>NUCLEOTIDE SEQUENCE</scope>
    <source>
        <strain evidence="2">VT141</strain>
    </source>
</reference>